<dbReference type="EMBL" id="CM055760">
    <property type="protein sequence ID" value="KAJ7986840.1"/>
    <property type="molecule type" value="Genomic_DNA"/>
</dbReference>
<organism evidence="1 2">
    <name type="scientific">Dallia pectoralis</name>
    <name type="common">Alaska blackfish</name>
    <dbReference type="NCBI Taxonomy" id="75939"/>
    <lineage>
        <taxon>Eukaryota</taxon>
        <taxon>Metazoa</taxon>
        <taxon>Chordata</taxon>
        <taxon>Craniata</taxon>
        <taxon>Vertebrata</taxon>
        <taxon>Euteleostomi</taxon>
        <taxon>Actinopterygii</taxon>
        <taxon>Neopterygii</taxon>
        <taxon>Teleostei</taxon>
        <taxon>Protacanthopterygii</taxon>
        <taxon>Esociformes</taxon>
        <taxon>Umbridae</taxon>
        <taxon>Dallia</taxon>
    </lineage>
</organism>
<protein>
    <submittedName>
        <fullName evidence="1">Uncharacterized protein</fullName>
    </submittedName>
</protein>
<name>A0ACC2F6C8_DALPE</name>
<evidence type="ECO:0000313" key="2">
    <source>
        <dbReference type="Proteomes" id="UP001157502"/>
    </source>
</evidence>
<dbReference type="Proteomes" id="UP001157502">
    <property type="component" value="Chromosome 33"/>
</dbReference>
<keyword evidence="2" id="KW-1185">Reference proteome</keyword>
<proteinExistence type="predicted"/>
<comment type="caution">
    <text evidence="1">The sequence shown here is derived from an EMBL/GenBank/DDBJ whole genome shotgun (WGS) entry which is preliminary data.</text>
</comment>
<evidence type="ECO:0000313" key="1">
    <source>
        <dbReference type="EMBL" id="KAJ7986840.1"/>
    </source>
</evidence>
<gene>
    <name evidence="1" type="ORF">DPEC_G00332580</name>
</gene>
<accession>A0ACC2F6C8</accession>
<reference evidence="1" key="1">
    <citation type="submission" date="2021-05" db="EMBL/GenBank/DDBJ databases">
        <authorList>
            <person name="Pan Q."/>
            <person name="Jouanno E."/>
            <person name="Zahm M."/>
            <person name="Klopp C."/>
            <person name="Cabau C."/>
            <person name="Louis A."/>
            <person name="Berthelot C."/>
            <person name="Parey E."/>
            <person name="Roest Crollius H."/>
            <person name="Montfort J."/>
            <person name="Robinson-Rechavi M."/>
            <person name="Bouchez O."/>
            <person name="Lampietro C."/>
            <person name="Lopez Roques C."/>
            <person name="Donnadieu C."/>
            <person name="Postlethwait J."/>
            <person name="Bobe J."/>
            <person name="Dillon D."/>
            <person name="Chandos A."/>
            <person name="von Hippel F."/>
            <person name="Guiguen Y."/>
        </authorList>
    </citation>
    <scope>NUCLEOTIDE SEQUENCE</scope>
    <source>
        <strain evidence="1">YG-Jan2019</strain>
    </source>
</reference>
<sequence length="112" mass="12883">MSTCLLLRSSDAEWSRSLTKFTVIIFSITIILLVYHFTIASCTNFCMTNCVTVRLKVASIMYLILQCWWFPSHVHLHIQEARDTCHMKPVPARPLLGSSHTCYHFCSPHPLN</sequence>